<protein>
    <submittedName>
        <fullName evidence="3">Pilus assembly protein CpaD</fullName>
    </submittedName>
</protein>
<dbReference type="PROSITE" id="PS51257">
    <property type="entry name" value="PROKAR_LIPOPROTEIN"/>
    <property type="match status" value="1"/>
</dbReference>
<evidence type="ECO:0000256" key="2">
    <source>
        <dbReference type="SAM" id="SignalP"/>
    </source>
</evidence>
<keyword evidence="2" id="KW-0732">Signal</keyword>
<dbReference type="InterPro" id="IPR019027">
    <property type="entry name" value="Pilus_biogenesis_CpaD-related"/>
</dbReference>
<reference evidence="3 4" key="1">
    <citation type="submission" date="2019-05" db="EMBL/GenBank/DDBJ databases">
        <title>Draft Genome of Bradyrhizobium elkanii strain SEMIA 938, Used in Commercial Inoculants for Lupinus spp. in Brazil.</title>
        <authorList>
            <person name="Hungria M."/>
            <person name="Delamuta J.R.M."/>
            <person name="Ribeiro R.A."/>
            <person name="Nogueira M.A."/>
        </authorList>
    </citation>
    <scope>NUCLEOTIDE SEQUENCE [LARGE SCALE GENOMIC DNA]</scope>
    <source>
        <strain evidence="3 4">Semia 938</strain>
    </source>
</reference>
<evidence type="ECO:0000256" key="1">
    <source>
        <dbReference type="SAM" id="MobiDB-lite"/>
    </source>
</evidence>
<dbReference type="NCBIfam" id="TIGR02522">
    <property type="entry name" value="pilus_cpaD"/>
    <property type="match status" value="1"/>
</dbReference>
<dbReference type="Proteomes" id="UP000305095">
    <property type="component" value="Unassembled WGS sequence"/>
</dbReference>
<sequence length="247" mass="26567">MMTRNTQAGRARTLSLFGALVVSAIALGGCNLTGDNIATGTVGDDYRQRHPIAVTEGEQSIVVFIGRARGNLTETQRDDVMGLARTWRREGTGAIAIDVPADSSNARSAQAVYQEIRGVLASMGVPAHAITKRAYHLDDPRALPTIRLSYPKMAAVAGPCGVWPSDLGPSIYNPSYNQNKQHDNFGCATQRNLAAMVANPSDLEQPRTETAAYTPRRSIAFDKYRKGESTATAYPEAEKAKLSDAAK</sequence>
<evidence type="ECO:0000313" key="3">
    <source>
        <dbReference type="EMBL" id="TKV78087.1"/>
    </source>
</evidence>
<feature type="signal peptide" evidence="2">
    <location>
        <begin position="1"/>
        <end position="28"/>
    </location>
</feature>
<comment type="caution">
    <text evidence="3">The sequence shown here is derived from an EMBL/GenBank/DDBJ whole genome shotgun (WGS) entry which is preliminary data.</text>
</comment>
<dbReference type="InterPro" id="IPR013361">
    <property type="entry name" value="Pilus_CpaD"/>
</dbReference>
<feature type="chain" id="PRO_5020428751" evidence="2">
    <location>
        <begin position="29"/>
        <end position="247"/>
    </location>
</feature>
<dbReference type="AlphaFoldDB" id="A0A4U6RT43"/>
<feature type="region of interest" description="Disordered" evidence="1">
    <location>
        <begin position="224"/>
        <end position="247"/>
    </location>
</feature>
<dbReference type="Pfam" id="PF09476">
    <property type="entry name" value="Pilus_CpaD"/>
    <property type="match status" value="1"/>
</dbReference>
<gene>
    <name evidence="3" type="ORF">FDV58_28260</name>
</gene>
<accession>A0A4U6RT43</accession>
<dbReference type="EMBL" id="SZZP01000019">
    <property type="protein sequence ID" value="TKV78087.1"/>
    <property type="molecule type" value="Genomic_DNA"/>
</dbReference>
<evidence type="ECO:0000313" key="4">
    <source>
        <dbReference type="Proteomes" id="UP000305095"/>
    </source>
</evidence>
<organism evidence="3 4">
    <name type="scientific">Bradyrhizobium elkanii</name>
    <dbReference type="NCBI Taxonomy" id="29448"/>
    <lineage>
        <taxon>Bacteria</taxon>
        <taxon>Pseudomonadati</taxon>
        <taxon>Pseudomonadota</taxon>
        <taxon>Alphaproteobacteria</taxon>
        <taxon>Hyphomicrobiales</taxon>
        <taxon>Nitrobacteraceae</taxon>
        <taxon>Bradyrhizobium</taxon>
    </lineage>
</organism>
<name>A0A4U6RT43_BRAEL</name>
<proteinExistence type="predicted"/>
<feature type="compositionally biased region" description="Basic and acidic residues" evidence="1">
    <location>
        <begin position="236"/>
        <end position="247"/>
    </location>
</feature>